<comment type="caution">
    <text evidence="1">The sequence shown here is derived from an EMBL/GenBank/DDBJ whole genome shotgun (WGS) entry which is preliminary data.</text>
</comment>
<dbReference type="PANTHER" id="PTHR46235">
    <property type="entry name" value="PHD FINGER-CONTAINING PROTEIN DDB_G0268158"/>
    <property type="match status" value="1"/>
</dbReference>
<keyword evidence="2" id="KW-1185">Reference proteome</keyword>
<dbReference type="PANTHER" id="PTHR46235:SF13">
    <property type="entry name" value="EDM2-LIKE PROTEIN1"/>
    <property type="match status" value="1"/>
</dbReference>
<gene>
    <name evidence="1" type="ORF">A2U01_0004637</name>
</gene>
<dbReference type="Proteomes" id="UP000265520">
    <property type="component" value="Unassembled WGS sequence"/>
</dbReference>
<dbReference type="EMBL" id="LXQA010005792">
    <property type="protein sequence ID" value="MCH83811.1"/>
    <property type="molecule type" value="Genomic_DNA"/>
</dbReference>
<feature type="non-terminal residue" evidence="1">
    <location>
        <position position="1"/>
    </location>
</feature>
<reference evidence="1 2" key="1">
    <citation type="journal article" date="2018" name="Front. Plant Sci.">
        <title>Red Clover (Trifolium pratense) and Zigzag Clover (T. medium) - A Picture of Genomic Similarities and Differences.</title>
        <authorList>
            <person name="Dluhosova J."/>
            <person name="Istvanek J."/>
            <person name="Nedelnik J."/>
            <person name="Repkova J."/>
        </authorList>
    </citation>
    <scope>NUCLEOTIDE SEQUENCE [LARGE SCALE GENOMIC DNA]</scope>
    <source>
        <strain evidence="2">cv. 10/8</strain>
        <tissue evidence="1">Leaf</tissue>
    </source>
</reference>
<dbReference type="AlphaFoldDB" id="A0A392M955"/>
<evidence type="ECO:0000313" key="1">
    <source>
        <dbReference type="EMBL" id="MCH83811.1"/>
    </source>
</evidence>
<accession>A0A392M955</accession>
<organism evidence="1 2">
    <name type="scientific">Trifolium medium</name>
    <dbReference type="NCBI Taxonomy" id="97028"/>
    <lineage>
        <taxon>Eukaryota</taxon>
        <taxon>Viridiplantae</taxon>
        <taxon>Streptophyta</taxon>
        <taxon>Embryophyta</taxon>
        <taxon>Tracheophyta</taxon>
        <taxon>Spermatophyta</taxon>
        <taxon>Magnoliopsida</taxon>
        <taxon>eudicotyledons</taxon>
        <taxon>Gunneridae</taxon>
        <taxon>Pentapetalae</taxon>
        <taxon>rosids</taxon>
        <taxon>fabids</taxon>
        <taxon>Fabales</taxon>
        <taxon>Fabaceae</taxon>
        <taxon>Papilionoideae</taxon>
        <taxon>50 kb inversion clade</taxon>
        <taxon>NPAAA clade</taxon>
        <taxon>Hologalegina</taxon>
        <taxon>IRL clade</taxon>
        <taxon>Trifolieae</taxon>
        <taxon>Trifolium</taxon>
    </lineage>
</organism>
<protein>
    <submittedName>
        <fullName evidence="1">Protein binding protein</fullName>
    </submittedName>
</protein>
<name>A0A392M955_9FABA</name>
<evidence type="ECO:0000313" key="2">
    <source>
        <dbReference type="Proteomes" id="UP000265520"/>
    </source>
</evidence>
<proteinExistence type="predicted"/>
<sequence length="94" mass="10571">GQEQITVELLHNCKAVTTERCDGACMRSFHATKADGRESLCDSLGFTKKEVDDIETFYCKNCEYRQHQCFACGELGSSDKDKGAEVLMETRSHK</sequence>